<evidence type="ECO:0000313" key="3">
    <source>
        <dbReference type="Proteomes" id="UP000019205"/>
    </source>
</evidence>
<name>A4A4R5_9GAMM</name>
<dbReference type="OrthoDB" id="5770251at2"/>
<dbReference type="STRING" id="314285.KT71_09172"/>
<evidence type="ECO:0000256" key="1">
    <source>
        <dbReference type="SAM" id="Phobius"/>
    </source>
</evidence>
<feature type="transmembrane region" description="Helical" evidence="1">
    <location>
        <begin position="62"/>
        <end position="80"/>
    </location>
</feature>
<protein>
    <submittedName>
        <fullName evidence="2">Uncharacterized protein</fullName>
    </submittedName>
</protein>
<dbReference type="AlphaFoldDB" id="A4A4R5"/>
<evidence type="ECO:0000313" key="2">
    <source>
        <dbReference type="EMBL" id="EAQ98786.1"/>
    </source>
</evidence>
<comment type="caution">
    <text evidence="2">The sequence shown here is derived from an EMBL/GenBank/DDBJ whole genome shotgun (WGS) entry which is preliminary data.</text>
</comment>
<dbReference type="EMBL" id="AAOA02000003">
    <property type="protein sequence ID" value="EAQ98786.1"/>
    <property type="molecule type" value="Genomic_DNA"/>
</dbReference>
<organism evidence="2 3">
    <name type="scientific">Congregibacter litoralis KT71</name>
    <dbReference type="NCBI Taxonomy" id="314285"/>
    <lineage>
        <taxon>Bacteria</taxon>
        <taxon>Pseudomonadati</taxon>
        <taxon>Pseudomonadota</taxon>
        <taxon>Gammaproteobacteria</taxon>
        <taxon>Cellvibrionales</taxon>
        <taxon>Halieaceae</taxon>
        <taxon>Congregibacter</taxon>
    </lineage>
</organism>
<proteinExistence type="predicted"/>
<dbReference type="Proteomes" id="UP000019205">
    <property type="component" value="Chromosome"/>
</dbReference>
<keyword evidence="1" id="KW-0472">Membrane</keyword>
<sequence length="105" mass="12205">MDNVQAQLVYEDARRKESALQEFESLRPTYNPIVSAVAQVMCIALFMWFINSQGVGSSSDNNIVFMAMFMLILGNQYFTLELHRRTHTRIDAFHRLMSRSIKERA</sequence>
<gene>
    <name evidence="2" type="ORF">KT71_09172</name>
</gene>
<dbReference type="RefSeq" id="WP_008294262.1">
    <property type="nucleotide sequence ID" value="NZ_CM002299.1"/>
</dbReference>
<keyword evidence="1" id="KW-1133">Transmembrane helix</keyword>
<keyword evidence="3" id="KW-1185">Reference proteome</keyword>
<reference evidence="2 3" key="2">
    <citation type="journal article" date="2009" name="PLoS ONE">
        <title>The photosynthetic apparatus and its regulation in the aerobic gammaproteobacterium Congregibacter litoralis gen. nov., sp. nov.</title>
        <authorList>
            <person name="Spring S."/>
            <person name="Lunsdorf H."/>
            <person name="Fuchs B.M."/>
            <person name="Tindall B.J."/>
        </authorList>
    </citation>
    <scope>NUCLEOTIDE SEQUENCE [LARGE SCALE GENOMIC DNA]</scope>
    <source>
        <strain evidence="2">KT71</strain>
    </source>
</reference>
<dbReference type="HOGENOM" id="CLU_2245348_0_0_6"/>
<keyword evidence="1" id="KW-0812">Transmembrane</keyword>
<accession>A4A4R5</accession>
<reference evidence="2 3" key="1">
    <citation type="journal article" date="2007" name="Proc. Natl. Acad. Sci. U.S.A.">
        <title>Characterization of a marine gammaproteobacterium capable of aerobic anoxygenic photosynthesis.</title>
        <authorList>
            <person name="Fuchs B.M."/>
            <person name="Spring S."/>
            <person name="Teeling H."/>
            <person name="Quast C."/>
            <person name="Wulf J."/>
            <person name="Schattenhofer M."/>
            <person name="Yan S."/>
            <person name="Ferriera S."/>
            <person name="Johnson J."/>
            <person name="Glockner F.O."/>
            <person name="Amann R."/>
        </authorList>
    </citation>
    <scope>NUCLEOTIDE SEQUENCE [LARGE SCALE GENOMIC DNA]</scope>
    <source>
        <strain evidence="2">KT71</strain>
    </source>
</reference>
<feature type="transmembrane region" description="Helical" evidence="1">
    <location>
        <begin position="30"/>
        <end position="50"/>
    </location>
</feature>